<feature type="transmembrane region" description="Helical" evidence="2">
    <location>
        <begin position="12"/>
        <end position="33"/>
    </location>
</feature>
<dbReference type="Proteomes" id="UP000219252">
    <property type="component" value="Unassembled WGS sequence"/>
</dbReference>
<keyword evidence="2" id="KW-0472">Membrane</keyword>
<dbReference type="RefSeq" id="WP_097148433.1">
    <property type="nucleotide sequence ID" value="NZ_OBQC01000002.1"/>
</dbReference>
<feature type="region of interest" description="Disordered" evidence="1">
    <location>
        <begin position="53"/>
        <end position="97"/>
    </location>
</feature>
<evidence type="ECO:0000256" key="1">
    <source>
        <dbReference type="SAM" id="MobiDB-lite"/>
    </source>
</evidence>
<accession>A0A285U3D3</accession>
<dbReference type="EMBL" id="OBQC01000002">
    <property type="protein sequence ID" value="SOC36454.1"/>
    <property type="molecule type" value="Genomic_DNA"/>
</dbReference>
<evidence type="ECO:0000313" key="4">
    <source>
        <dbReference type="Proteomes" id="UP000219252"/>
    </source>
</evidence>
<evidence type="ECO:0000256" key="2">
    <source>
        <dbReference type="SAM" id="Phobius"/>
    </source>
</evidence>
<name>A0A285U3D3_9BACL</name>
<gene>
    <name evidence="3" type="ORF">SAMN05877842_102374</name>
</gene>
<feature type="compositionally biased region" description="Basic residues" evidence="1">
    <location>
        <begin position="53"/>
        <end position="68"/>
    </location>
</feature>
<keyword evidence="2" id="KW-1133">Transmembrane helix</keyword>
<dbReference type="AlphaFoldDB" id="A0A285U3D3"/>
<sequence length="97" mass="10835">MVDLIATLVEFLVIGGIILLFSMWSVSLIKLIFRKSNNIYRWFKLSPEKRKNNRKMNKTVKRMRRKSKYNSGYGDGGYAPSSYSSGDSGGDGGGGCD</sequence>
<reference evidence="4" key="1">
    <citation type="submission" date="2017-08" db="EMBL/GenBank/DDBJ databases">
        <authorList>
            <person name="Varghese N."/>
            <person name="Submissions S."/>
        </authorList>
    </citation>
    <scope>NUCLEOTIDE SEQUENCE [LARGE SCALE GENOMIC DNA]</scope>
    <source>
        <strain evidence="4">JC23</strain>
    </source>
</reference>
<organism evidence="3 4">
    <name type="scientific">Ureibacillus acetophenoni</name>
    <dbReference type="NCBI Taxonomy" id="614649"/>
    <lineage>
        <taxon>Bacteria</taxon>
        <taxon>Bacillati</taxon>
        <taxon>Bacillota</taxon>
        <taxon>Bacilli</taxon>
        <taxon>Bacillales</taxon>
        <taxon>Caryophanaceae</taxon>
        <taxon>Ureibacillus</taxon>
    </lineage>
</organism>
<proteinExistence type="predicted"/>
<protein>
    <submittedName>
        <fullName evidence="3">Uncharacterized protein</fullName>
    </submittedName>
</protein>
<feature type="compositionally biased region" description="Gly residues" evidence="1">
    <location>
        <begin position="87"/>
        <end position="97"/>
    </location>
</feature>
<keyword evidence="2" id="KW-0812">Transmembrane</keyword>
<evidence type="ECO:0000313" key="3">
    <source>
        <dbReference type="EMBL" id="SOC36454.1"/>
    </source>
</evidence>
<dbReference type="OrthoDB" id="2740468at2"/>
<keyword evidence="4" id="KW-1185">Reference proteome</keyword>